<dbReference type="EMBL" id="FMHG01000001">
    <property type="protein sequence ID" value="SCJ47661.1"/>
    <property type="molecule type" value="Genomic_DNA"/>
</dbReference>
<accession>A0A1C6GQS7</accession>
<reference evidence="1" key="1">
    <citation type="submission" date="2015-09" db="EMBL/GenBank/DDBJ databases">
        <authorList>
            <consortium name="Pathogen Informatics"/>
        </authorList>
    </citation>
    <scope>NUCLEOTIDE SEQUENCE</scope>
    <source>
        <strain evidence="1">2789STDY5834896</strain>
    </source>
</reference>
<protein>
    <submittedName>
        <fullName evidence="1">Stage III sporulation protein AG</fullName>
    </submittedName>
</protein>
<evidence type="ECO:0000313" key="1">
    <source>
        <dbReference type="EMBL" id="SCJ47661.1"/>
    </source>
</evidence>
<gene>
    <name evidence="1" type="ORF">SAMEA3545359_00494</name>
</gene>
<dbReference type="AlphaFoldDB" id="A0A1C6GQS7"/>
<organism evidence="1">
    <name type="scientific">uncultured Anaerotruncus sp</name>
    <dbReference type="NCBI Taxonomy" id="905011"/>
    <lineage>
        <taxon>Bacteria</taxon>
        <taxon>Bacillati</taxon>
        <taxon>Bacillota</taxon>
        <taxon>Clostridia</taxon>
        <taxon>Eubacteriales</taxon>
        <taxon>Oscillospiraceae</taxon>
        <taxon>Anaerotruncus</taxon>
        <taxon>environmental samples</taxon>
    </lineage>
</organism>
<sequence>MMTGKLAALFKKADKTKLIVLLGIVGILLIFLSSVLGGERAGKKTSAGDTAETGQSQQGYLDKTQTELQDILSHIDGVGEVEIMITLERSEEKNYVYEEKKSTDSSDGSRVSSRESLEKSCILIDGENGQKDALVQSTSEPLVKGVLIVCAGGGDSEVVSQVLDAVTTLLDIPSNRVCITQKK</sequence>
<name>A0A1C6GQS7_9FIRM</name>
<proteinExistence type="predicted"/>